<dbReference type="CDD" id="cd05233">
    <property type="entry name" value="SDR_c"/>
    <property type="match status" value="1"/>
</dbReference>
<keyword evidence="2" id="KW-0560">Oxidoreductase</keyword>
<dbReference type="Gene3D" id="3.40.50.720">
    <property type="entry name" value="NAD(P)-binding Rossmann-like Domain"/>
    <property type="match status" value="1"/>
</dbReference>
<dbReference type="InterPro" id="IPR036291">
    <property type="entry name" value="NAD(P)-bd_dom_sf"/>
</dbReference>
<organism evidence="4 5">
    <name type="scientific">Williamsoniiplasma somnilux</name>
    <dbReference type="NCBI Taxonomy" id="215578"/>
    <lineage>
        <taxon>Bacteria</taxon>
        <taxon>Bacillati</taxon>
        <taxon>Mycoplasmatota</taxon>
        <taxon>Mollicutes</taxon>
        <taxon>Entomoplasmatales</taxon>
        <taxon>Williamsoniiplasma</taxon>
    </lineage>
</organism>
<dbReference type="InterPro" id="IPR002347">
    <property type="entry name" value="SDR_fam"/>
</dbReference>
<dbReference type="SUPFAM" id="SSF51735">
    <property type="entry name" value="NAD(P)-binding Rossmann-fold domains"/>
    <property type="match status" value="1"/>
</dbReference>
<sequence length="240" mass="26434">MKKPLVAITGASSGIGKALALEFGQKGYPVLLMARRKELLDELEIANKVTAKVDVTNLEDIQKAVEDAEALYGPVDLMINNAGIMPLETFLNQSMKDKYDTLDVNIKGVVNGMQVVLSGMVERKHGTIMNISSVAGRYTSAEHSLYNGAKFAVNAITEQTRKEVAKDNVRLILIEPGIVDTNLLSTTVNDQILQEYQKRKTAMDNGLTAQEVAQVILHTYELPQHVNLKEIMLTHTKQAI</sequence>
<protein>
    <submittedName>
        <fullName evidence="4">Oxidoreductase</fullName>
    </submittedName>
</protein>
<dbReference type="PROSITE" id="PS00061">
    <property type="entry name" value="ADH_SHORT"/>
    <property type="match status" value="1"/>
</dbReference>
<dbReference type="PANTHER" id="PTHR44196">
    <property type="entry name" value="DEHYDROGENASE/REDUCTASE SDR FAMILY MEMBER 7B"/>
    <property type="match status" value="1"/>
</dbReference>
<evidence type="ECO:0000313" key="5">
    <source>
        <dbReference type="Proteomes" id="UP000232230"/>
    </source>
</evidence>
<dbReference type="KEGG" id="esx:ESOMN_v1c03190"/>
<evidence type="ECO:0000256" key="1">
    <source>
        <dbReference type="ARBA" id="ARBA00006484"/>
    </source>
</evidence>
<reference evidence="4 5" key="1">
    <citation type="submission" date="2017-11" db="EMBL/GenBank/DDBJ databases">
        <title>Genome sequence of Entomoplasma somnilux PYAN-1 (ATCC 49194).</title>
        <authorList>
            <person name="Lo W.-S."/>
            <person name="Gasparich G.E."/>
            <person name="Kuo C.-H."/>
        </authorList>
    </citation>
    <scope>NUCLEOTIDE SEQUENCE [LARGE SCALE GENOMIC DNA]</scope>
    <source>
        <strain evidence="4 5">PYAN-1</strain>
    </source>
</reference>
<dbReference type="GO" id="GO:0016020">
    <property type="term" value="C:membrane"/>
    <property type="evidence" value="ECO:0007669"/>
    <property type="project" value="TreeGrafter"/>
</dbReference>
<dbReference type="InterPro" id="IPR020904">
    <property type="entry name" value="Sc_DH/Rdtase_CS"/>
</dbReference>
<gene>
    <name evidence="4" type="ORF">ESOMN_v1c03190</name>
</gene>
<keyword evidence="5" id="KW-1185">Reference proteome</keyword>
<dbReference type="AlphaFoldDB" id="A0A2K8P120"/>
<comment type="similarity">
    <text evidence="1 3">Belongs to the short-chain dehydrogenases/reductases (SDR) family.</text>
</comment>
<evidence type="ECO:0000256" key="3">
    <source>
        <dbReference type="RuleBase" id="RU000363"/>
    </source>
</evidence>
<dbReference type="PRINTS" id="PR00081">
    <property type="entry name" value="GDHRDH"/>
</dbReference>
<dbReference type="GO" id="GO:0016616">
    <property type="term" value="F:oxidoreductase activity, acting on the CH-OH group of donors, NAD or NADP as acceptor"/>
    <property type="evidence" value="ECO:0007669"/>
    <property type="project" value="UniProtKB-ARBA"/>
</dbReference>
<accession>A0A2K8P120</accession>
<dbReference type="PANTHER" id="PTHR44196:SF1">
    <property type="entry name" value="DEHYDROGENASE_REDUCTASE SDR FAMILY MEMBER 7B"/>
    <property type="match status" value="1"/>
</dbReference>
<evidence type="ECO:0000256" key="2">
    <source>
        <dbReference type="ARBA" id="ARBA00023002"/>
    </source>
</evidence>
<dbReference type="Proteomes" id="UP000232230">
    <property type="component" value="Chromosome"/>
</dbReference>
<name>A0A2K8P120_9MOLU</name>
<dbReference type="EMBL" id="CP024965">
    <property type="protein sequence ID" value="ATZ18701.1"/>
    <property type="molecule type" value="Genomic_DNA"/>
</dbReference>
<dbReference type="Pfam" id="PF00106">
    <property type="entry name" value="adh_short"/>
    <property type="match status" value="1"/>
</dbReference>
<evidence type="ECO:0000313" key="4">
    <source>
        <dbReference type="EMBL" id="ATZ18701.1"/>
    </source>
</evidence>
<dbReference type="PRINTS" id="PR00080">
    <property type="entry name" value="SDRFAMILY"/>
</dbReference>
<proteinExistence type="inferred from homology"/>
<dbReference type="RefSeq" id="WP_024863224.1">
    <property type="nucleotide sequence ID" value="NZ_CP024965.1"/>
</dbReference>
<dbReference type="FunFam" id="3.40.50.720:FF:000047">
    <property type="entry name" value="NADP-dependent L-serine/L-allo-threonine dehydrogenase"/>
    <property type="match status" value="1"/>
</dbReference>